<dbReference type="InterPro" id="IPR042100">
    <property type="entry name" value="Bug_dom1"/>
</dbReference>
<comment type="similarity">
    <text evidence="1">Belongs to the UPF0065 (bug) family.</text>
</comment>
<feature type="chain" id="PRO_5047295899" evidence="2">
    <location>
        <begin position="23"/>
        <end position="321"/>
    </location>
</feature>
<dbReference type="Pfam" id="PF03401">
    <property type="entry name" value="TctC"/>
    <property type="match status" value="1"/>
</dbReference>
<reference evidence="3" key="1">
    <citation type="submission" date="2023-06" db="EMBL/GenBank/DDBJ databases">
        <title>full genome analysis of Phenantherene degrader P3.</title>
        <authorList>
            <person name="Akbar A."/>
            <person name="Rahmeh R."/>
            <person name="Kishk M."/>
        </authorList>
    </citation>
    <scope>NUCLEOTIDE SEQUENCE</scope>
    <source>
        <strain evidence="3">P3</strain>
    </source>
</reference>
<dbReference type="SUPFAM" id="SSF53850">
    <property type="entry name" value="Periplasmic binding protein-like II"/>
    <property type="match status" value="1"/>
</dbReference>
<dbReference type="EMBL" id="JAUDJE010000010">
    <property type="protein sequence ID" value="MDM9559930.1"/>
    <property type="molecule type" value="Genomic_DNA"/>
</dbReference>
<protein>
    <submittedName>
        <fullName evidence="3">Tripartite tricarboxylate transporter substrate binding protein</fullName>
    </submittedName>
</protein>
<dbReference type="RefSeq" id="WP_289785801.1">
    <property type="nucleotide sequence ID" value="NZ_JAUDJE010000010.1"/>
</dbReference>
<dbReference type="CDD" id="cd07012">
    <property type="entry name" value="PBP2_Bug_TTT"/>
    <property type="match status" value="1"/>
</dbReference>
<feature type="signal peptide" evidence="2">
    <location>
        <begin position="1"/>
        <end position="22"/>
    </location>
</feature>
<comment type="caution">
    <text evidence="3">The sequence shown here is derived from an EMBL/GenBank/DDBJ whole genome shotgun (WGS) entry which is preliminary data.</text>
</comment>
<dbReference type="PIRSF" id="PIRSF017082">
    <property type="entry name" value="YflP"/>
    <property type="match status" value="1"/>
</dbReference>
<evidence type="ECO:0000256" key="1">
    <source>
        <dbReference type="ARBA" id="ARBA00006987"/>
    </source>
</evidence>
<dbReference type="Gene3D" id="3.40.190.150">
    <property type="entry name" value="Bordetella uptake gene, domain 1"/>
    <property type="match status" value="1"/>
</dbReference>
<dbReference type="PANTHER" id="PTHR42928:SF5">
    <property type="entry name" value="BLR1237 PROTEIN"/>
    <property type="match status" value="1"/>
</dbReference>
<name>A0ABT7W450_9BORD</name>
<evidence type="ECO:0000313" key="4">
    <source>
        <dbReference type="Proteomes" id="UP001175604"/>
    </source>
</evidence>
<sequence length="321" mass="33616">MPIRSLLASAGAALALAAPAHAQYPDQPVHLVVNFSAGGPLDIEARLLAQHASKLLGQPVIVENRAGAAGNIGADSVARAAPDGYTLLMTTDSVATVNPFVYRDMPFDPARALHPIGLAGAFSQALVVRPELGVKTVDEFIALAKSRPLSFSTAGNASPGHLTFEMFNQTAGLELTHVPYRGNAQATTDLLGGQVDAGFLAVPGVLQYVKQGKLVALAVSGDQRDPALPEVPTVREAGGSLQSFDARFAFILMSPAGMPDAIAGRWRGVLEKVFAEPSFLQRLDALGIRAPFGDARTATAWIQEHASTWSTVVKHAGITAN</sequence>
<dbReference type="Proteomes" id="UP001175604">
    <property type="component" value="Unassembled WGS sequence"/>
</dbReference>
<gene>
    <name evidence="3" type="ORF">QUC21_12920</name>
</gene>
<keyword evidence="4" id="KW-1185">Reference proteome</keyword>
<dbReference type="PANTHER" id="PTHR42928">
    <property type="entry name" value="TRICARBOXYLATE-BINDING PROTEIN"/>
    <property type="match status" value="1"/>
</dbReference>
<keyword evidence="2" id="KW-0732">Signal</keyword>
<evidence type="ECO:0000313" key="3">
    <source>
        <dbReference type="EMBL" id="MDM9559930.1"/>
    </source>
</evidence>
<dbReference type="Gene3D" id="3.40.190.10">
    <property type="entry name" value="Periplasmic binding protein-like II"/>
    <property type="match status" value="1"/>
</dbReference>
<dbReference type="InterPro" id="IPR005064">
    <property type="entry name" value="BUG"/>
</dbReference>
<evidence type="ECO:0000256" key="2">
    <source>
        <dbReference type="SAM" id="SignalP"/>
    </source>
</evidence>
<organism evidence="3 4">
    <name type="scientific">Bordetella petrii</name>
    <dbReference type="NCBI Taxonomy" id="94624"/>
    <lineage>
        <taxon>Bacteria</taxon>
        <taxon>Pseudomonadati</taxon>
        <taxon>Pseudomonadota</taxon>
        <taxon>Betaproteobacteria</taxon>
        <taxon>Burkholderiales</taxon>
        <taxon>Alcaligenaceae</taxon>
        <taxon>Bordetella</taxon>
    </lineage>
</organism>
<accession>A0ABT7W450</accession>
<proteinExistence type="inferred from homology"/>